<name>A0A5C6ZQU8_9FLAO</name>
<protein>
    <recommendedName>
        <fullName evidence="3">STAS/SEC14 domain-containing protein</fullName>
    </recommendedName>
</protein>
<reference evidence="1 2" key="1">
    <citation type="submission" date="2019-08" db="EMBL/GenBank/DDBJ databases">
        <title>Genome sequence of Gillisia hiemivivida IC154 (type strain).</title>
        <authorList>
            <person name="Bowman J.P."/>
        </authorList>
    </citation>
    <scope>NUCLEOTIDE SEQUENCE [LARGE SCALE GENOMIC DNA]</scope>
    <source>
        <strain evidence="1 2">IC154</strain>
    </source>
</reference>
<keyword evidence="2" id="KW-1185">Reference proteome</keyword>
<dbReference type="RefSeq" id="WP_146932982.1">
    <property type="nucleotide sequence ID" value="NZ_CBCSHZ010000032.1"/>
</dbReference>
<evidence type="ECO:0000313" key="2">
    <source>
        <dbReference type="Proteomes" id="UP000321367"/>
    </source>
</evidence>
<dbReference type="Proteomes" id="UP000321367">
    <property type="component" value="Unassembled WGS sequence"/>
</dbReference>
<dbReference type="AlphaFoldDB" id="A0A5C6ZQU8"/>
<proteinExistence type="predicted"/>
<gene>
    <name evidence="1" type="ORF">ES724_11065</name>
</gene>
<dbReference type="EMBL" id="VORY01000013">
    <property type="protein sequence ID" value="TXD93144.1"/>
    <property type="molecule type" value="Genomic_DNA"/>
</dbReference>
<evidence type="ECO:0000313" key="1">
    <source>
        <dbReference type="EMBL" id="TXD93144.1"/>
    </source>
</evidence>
<comment type="caution">
    <text evidence="1">The sequence shown here is derived from an EMBL/GenBank/DDBJ whole genome shotgun (WGS) entry which is preliminary data.</text>
</comment>
<sequence length="126" mass="14838">MSDLIKSVKLGFTTLDFYKNYVISEVNEEAVFSHSQFMEVVNRCREFYVEKKFVYISRRINNYSVDPTVYLKLEEIRKNLIGIAIVSNKVSSINMAEFEKTFSKVDFKIFLELDEAAEWAENLFPH</sequence>
<organism evidence="1 2">
    <name type="scientific">Gillisia hiemivivida</name>
    <dbReference type="NCBI Taxonomy" id="291190"/>
    <lineage>
        <taxon>Bacteria</taxon>
        <taxon>Pseudomonadati</taxon>
        <taxon>Bacteroidota</taxon>
        <taxon>Flavobacteriia</taxon>
        <taxon>Flavobacteriales</taxon>
        <taxon>Flavobacteriaceae</taxon>
        <taxon>Gillisia</taxon>
    </lineage>
</organism>
<accession>A0A5C6ZQU8</accession>
<dbReference type="OrthoDB" id="1144359at2"/>
<evidence type="ECO:0008006" key="3">
    <source>
        <dbReference type="Google" id="ProtNLM"/>
    </source>
</evidence>